<dbReference type="SUPFAM" id="SSF55298">
    <property type="entry name" value="YjgF-like"/>
    <property type="match status" value="1"/>
</dbReference>
<dbReference type="GO" id="GO:0019239">
    <property type="term" value="F:deaminase activity"/>
    <property type="evidence" value="ECO:0007669"/>
    <property type="project" value="TreeGrafter"/>
</dbReference>
<sequence>MIKHLNPASMPTPVAPVYAQISIAPAGAFAFIAGQVAIDADGWLLGKDDHRLQAEQCFRNLKDALDALGVGTKHIVRMGLHVVRHRDELVATIFEAGHAVFGQSWPVCASIFLGVERLGHADWLVEIDAIVSLPTDFDAPRISG</sequence>
<dbReference type="PANTHER" id="PTHR11803:SF58">
    <property type="entry name" value="PROTEIN HMF1-RELATED"/>
    <property type="match status" value="1"/>
</dbReference>
<dbReference type="GO" id="GO:0005829">
    <property type="term" value="C:cytosol"/>
    <property type="evidence" value="ECO:0007669"/>
    <property type="project" value="TreeGrafter"/>
</dbReference>
<evidence type="ECO:0000256" key="1">
    <source>
        <dbReference type="ARBA" id="ARBA00010552"/>
    </source>
</evidence>
<accession>H0FU88</accession>
<dbReference type="RefSeq" id="WP_003526084.1">
    <property type="nucleotide sequence ID" value="NZ_AGVV01000004.1"/>
</dbReference>
<dbReference type="Gene3D" id="3.30.1330.40">
    <property type="entry name" value="RutC-like"/>
    <property type="match status" value="1"/>
</dbReference>
<dbReference type="Proteomes" id="UP000004038">
    <property type="component" value="Unassembled WGS sequence"/>
</dbReference>
<comment type="similarity">
    <text evidence="1">Belongs to the RutC family.</text>
</comment>
<dbReference type="InterPro" id="IPR006175">
    <property type="entry name" value="YjgF/YER057c/UK114"/>
</dbReference>
<name>H0FU88_RHIML</name>
<organism evidence="2 3">
    <name type="scientific">Sinorhizobium meliloti CCNWSX0020</name>
    <dbReference type="NCBI Taxonomy" id="1107881"/>
    <lineage>
        <taxon>Bacteria</taxon>
        <taxon>Pseudomonadati</taxon>
        <taxon>Pseudomonadota</taxon>
        <taxon>Alphaproteobacteria</taxon>
        <taxon>Hyphomicrobiales</taxon>
        <taxon>Rhizobiaceae</taxon>
        <taxon>Sinorhizobium/Ensifer group</taxon>
        <taxon>Sinorhizobium</taxon>
    </lineage>
</organism>
<evidence type="ECO:0000313" key="3">
    <source>
        <dbReference type="Proteomes" id="UP000004038"/>
    </source>
</evidence>
<gene>
    <name evidence="2" type="ORF">SM0020_03595</name>
</gene>
<reference evidence="2 3" key="1">
    <citation type="journal article" date="2012" name="J. Bacteriol.">
        <title>Draft Genome Sequence of Sinorhizobium meliloti CCNWSX0020, a Nitrogen-Fixing Symbiont with Copper Tolerance Capability Isolated from Lead-Zinc Mine Tailings.</title>
        <authorList>
            <person name="Li Z."/>
            <person name="Ma Z."/>
            <person name="Hao X."/>
            <person name="Wei G."/>
        </authorList>
    </citation>
    <scope>NUCLEOTIDE SEQUENCE [LARGE SCALE GENOMIC DNA]</scope>
    <source>
        <strain evidence="2 3">CCNWSX0020</strain>
    </source>
</reference>
<proteinExistence type="inferred from homology"/>
<dbReference type="EMBL" id="AGVV01000004">
    <property type="protein sequence ID" value="EHK79419.1"/>
    <property type="molecule type" value="Genomic_DNA"/>
</dbReference>
<dbReference type="CDD" id="cd00448">
    <property type="entry name" value="YjgF_YER057c_UK114_family"/>
    <property type="match status" value="1"/>
</dbReference>
<evidence type="ECO:0000313" key="2">
    <source>
        <dbReference type="EMBL" id="EHK79419.1"/>
    </source>
</evidence>
<dbReference type="PANTHER" id="PTHR11803">
    <property type="entry name" value="2-IMINOBUTANOATE/2-IMINOPROPANOATE DEAMINASE RIDA"/>
    <property type="match status" value="1"/>
</dbReference>
<dbReference type="AlphaFoldDB" id="H0FU88"/>
<protein>
    <submittedName>
        <fullName evidence="2">Translation initiation inhibitor</fullName>
    </submittedName>
</protein>
<dbReference type="PATRIC" id="fig|1107881.3.peg.717"/>
<dbReference type="Pfam" id="PF01042">
    <property type="entry name" value="Ribonuc_L-PSP"/>
    <property type="match status" value="1"/>
</dbReference>
<dbReference type="InterPro" id="IPR035959">
    <property type="entry name" value="RutC-like_sf"/>
</dbReference>